<dbReference type="AlphaFoldDB" id="A0A0D3K5W5"/>
<proteinExistence type="predicted"/>
<feature type="region of interest" description="Disordered" evidence="1">
    <location>
        <begin position="127"/>
        <end position="164"/>
    </location>
</feature>
<organism evidence="2 3">
    <name type="scientific">Emiliania huxleyi (strain CCMP1516)</name>
    <dbReference type="NCBI Taxonomy" id="280463"/>
    <lineage>
        <taxon>Eukaryota</taxon>
        <taxon>Haptista</taxon>
        <taxon>Haptophyta</taxon>
        <taxon>Prymnesiophyceae</taxon>
        <taxon>Isochrysidales</taxon>
        <taxon>Noelaerhabdaceae</taxon>
        <taxon>Emiliania</taxon>
    </lineage>
</organism>
<protein>
    <submittedName>
        <fullName evidence="2">Uncharacterized protein</fullName>
    </submittedName>
</protein>
<dbReference type="GeneID" id="17276423"/>
<name>A0A0D3K5W5_EMIH1</name>
<evidence type="ECO:0000313" key="3">
    <source>
        <dbReference type="Proteomes" id="UP000013827"/>
    </source>
</evidence>
<dbReference type="KEGG" id="ehx:EMIHUDRAFT_203289"/>
<feature type="region of interest" description="Disordered" evidence="1">
    <location>
        <begin position="443"/>
        <end position="475"/>
    </location>
</feature>
<feature type="compositionally biased region" description="Polar residues" evidence="1">
    <location>
        <begin position="128"/>
        <end position="139"/>
    </location>
</feature>
<feature type="region of interest" description="Disordered" evidence="1">
    <location>
        <begin position="497"/>
        <end position="530"/>
    </location>
</feature>
<evidence type="ECO:0000256" key="1">
    <source>
        <dbReference type="SAM" id="MobiDB-lite"/>
    </source>
</evidence>
<dbReference type="PaxDb" id="2903-EOD31150"/>
<feature type="compositionally biased region" description="Basic and acidic residues" evidence="1">
    <location>
        <begin position="140"/>
        <end position="154"/>
    </location>
</feature>
<feature type="compositionally biased region" description="Acidic residues" evidence="1">
    <location>
        <begin position="507"/>
        <end position="529"/>
    </location>
</feature>
<sequence>MQKTRRQTPLAPNASGVVKGRSLVWVFFAKLRPLAVRAMAELGAVRVLSEAVGDSDLGRLCERLLLLARAPLSLLRGQLDDAALRLQLPMLDELLRELAREAFTTWRICGTSSALEPASVRTAAVVADQSSGRNASSQWRDARAATPEPKRSRGGDGGPPLDAEVERRMRLHVETLRNDDITSKAADDAAHALWRYPYLGRISGAMEALRWHECRKRPSARAREAGEAHERADAHKAAQAREQACAREQAAVRLQAQAAAEQDAARLRPLIAALERETTADPMSDAAKAAAAELRDSRVASRGLGSIHRWGAQGAAREALLEEDARLRRLCAALDNEDPESDAAEAAAAELRRKRRRLPRRKLRESDSQRLTSRAASDLRLVIRAALDRHCEAAVTARQNHLEADYLTALVVELEQASADAEAYRELRSALPAAPFPAHLAAAGQEAPGTASLVQEKPEGSAPGLPEESEVPTAEASEVLAEAAADLAARVQLSGAPADLAARESDSESESESESASDSDSGSDSDSEDVCAAHRAEVKSFLQLMANVETHLPEDYTIDQELVIVHCRMGRSCSVLSGGGWAASRVPDLASSPFEDALAALTAKQLKLGRSYVKTLPCLAARERIWREGVSYAEVLTCGLAPEYQLSRLEVADLLRQPLYRNGSTPGISEAFTGFFTSSIFRPAYYFGRLRKAQKMVPRSTRRLVAALGRAGFRTAGAKLAVTYGPSPHADAAQATTCSKELGPLAARLVIKAVGDSDGCTAEFHSGKWEGGDACSLRPLPRAECLLLPAAAVAPNPARLSGQGRRPAPWHSAYATPQRPGVSLIIDIYYPPSGVPAAGATTLPKLQATLTGSLHAQPGWVPPAEAALSPGLLASLAKEAGQRSQPLR</sequence>
<reference evidence="2" key="2">
    <citation type="submission" date="2024-10" db="UniProtKB">
        <authorList>
            <consortium name="EnsemblProtists"/>
        </authorList>
    </citation>
    <scope>IDENTIFICATION</scope>
</reference>
<dbReference type="RefSeq" id="XP_005783579.1">
    <property type="nucleotide sequence ID" value="XM_005783522.1"/>
</dbReference>
<reference evidence="3" key="1">
    <citation type="journal article" date="2013" name="Nature">
        <title>Pan genome of the phytoplankton Emiliania underpins its global distribution.</title>
        <authorList>
            <person name="Read B.A."/>
            <person name="Kegel J."/>
            <person name="Klute M.J."/>
            <person name="Kuo A."/>
            <person name="Lefebvre S.C."/>
            <person name="Maumus F."/>
            <person name="Mayer C."/>
            <person name="Miller J."/>
            <person name="Monier A."/>
            <person name="Salamov A."/>
            <person name="Young J."/>
            <person name="Aguilar M."/>
            <person name="Claverie J.M."/>
            <person name="Frickenhaus S."/>
            <person name="Gonzalez K."/>
            <person name="Herman E.K."/>
            <person name="Lin Y.C."/>
            <person name="Napier J."/>
            <person name="Ogata H."/>
            <person name="Sarno A.F."/>
            <person name="Shmutz J."/>
            <person name="Schroeder D."/>
            <person name="de Vargas C."/>
            <person name="Verret F."/>
            <person name="von Dassow P."/>
            <person name="Valentin K."/>
            <person name="Van de Peer Y."/>
            <person name="Wheeler G."/>
            <person name="Dacks J.B."/>
            <person name="Delwiche C.F."/>
            <person name="Dyhrman S.T."/>
            <person name="Glockner G."/>
            <person name="John U."/>
            <person name="Richards T."/>
            <person name="Worden A.Z."/>
            <person name="Zhang X."/>
            <person name="Grigoriev I.V."/>
            <person name="Allen A.E."/>
            <person name="Bidle K."/>
            <person name="Borodovsky M."/>
            <person name="Bowler C."/>
            <person name="Brownlee C."/>
            <person name="Cock J.M."/>
            <person name="Elias M."/>
            <person name="Gladyshev V.N."/>
            <person name="Groth M."/>
            <person name="Guda C."/>
            <person name="Hadaegh A."/>
            <person name="Iglesias-Rodriguez M.D."/>
            <person name="Jenkins J."/>
            <person name="Jones B.M."/>
            <person name="Lawson T."/>
            <person name="Leese F."/>
            <person name="Lindquist E."/>
            <person name="Lobanov A."/>
            <person name="Lomsadze A."/>
            <person name="Malik S.B."/>
            <person name="Marsh M.E."/>
            <person name="Mackinder L."/>
            <person name="Mock T."/>
            <person name="Mueller-Roeber B."/>
            <person name="Pagarete A."/>
            <person name="Parker M."/>
            <person name="Probert I."/>
            <person name="Quesneville H."/>
            <person name="Raines C."/>
            <person name="Rensing S.A."/>
            <person name="Riano-Pachon D.M."/>
            <person name="Richier S."/>
            <person name="Rokitta S."/>
            <person name="Shiraiwa Y."/>
            <person name="Soanes D.M."/>
            <person name="van der Giezen M."/>
            <person name="Wahlund T.M."/>
            <person name="Williams B."/>
            <person name="Wilson W."/>
            <person name="Wolfe G."/>
            <person name="Wurch L.L."/>
        </authorList>
    </citation>
    <scope>NUCLEOTIDE SEQUENCE</scope>
</reference>
<evidence type="ECO:0000313" key="2">
    <source>
        <dbReference type="EnsemblProtists" id="EOD31150"/>
    </source>
</evidence>
<dbReference type="Proteomes" id="UP000013827">
    <property type="component" value="Unassembled WGS sequence"/>
</dbReference>
<accession>A0A0D3K5W5</accession>
<dbReference type="EnsemblProtists" id="EOD31150">
    <property type="protein sequence ID" value="EOD31150"/>
    <property type="gene ID" value="EMIHUDRAFT_203289"/>
</dbReference>
<dbReference type="HOGENOM" id="CLU_325028_0_0_1"/>
<keyword evidence="3" id="KW-1185">Reference proteome</keyword>